<name>A0A0M0BQZ7_9ARCH</name>
<keyword evidence="1" id="KW-1133">Transmembrane helix</keyword>
<keyword evidence="1" id="KW-0812">Transmembrane</keyword>
<reference evidence="2 3" key="1">
    <citation type="submission" date="2015-06" db="EMBL/GenBank/DDBJ databases">
        <title>New insights into the roles of widespread benthic archaea in carbon and nitrogen cycling.</title>
        <authorList>
            <person name="Lazar C.S."/>
            <person name="Baker B.J."/>
            <person name="Seitz K.W."/>
            <person name="Hyde A.S."/>
            <person name="Dick G.J."/>
            <person name="Hinrichs K.-U."/>
            <person name="Teske A.P."/>
        </authorList>
    </citation>
    <scope>NUCLEOTIDE SEQUENCE [LARGE SCALE GENOMIC DNA]</scope>
    <source>
        <strain evidence="2">DG-45</strain>
    </source>
</reference>
<dbReference type="Gene3D" id="1.10.1760.20">
    <property type="match status" value="1"/>
</dbReference>
<dbReference type="AlphaFoldDB" id="A0A0M0BQZ7"/>
<evidence type="ECO:0000313" key="3">
    <source>
        <dbReference type="Proteomes" id="UP000037210"/>
    </source>
</evidence>
<dbReference type="InterPro" id="IPR009825">
    <property type="entry name" value="ECF_substrate-spec-like"/>
</dbReference>
<gene>
    <name evidence="2" type="ORF">AC482_02785</name>
</gene>
<dbReference type="Proteomes" id="UP000037210">
    <property type="component" value="Unassembled WGS sequence"/>
</dbReference>
<evidence type="ECO:0000313" key="2">
    <source>
        <dbReference type="EMBL" id="KON30884.1"/>
    </source>
</evidence>
<accession>A0A0M0BQZ7</accession>
<comment type="caution">
    <text evidence="2">The sequence shown here is derived from an EMBL/GenBank/DDBJ whole genome shotgun (WGS) entry which is preliminary data.</text>
</comment>
<keyword evidence="1" id="KW-0472">Membrane</keyword>
<dbReference type="GO" id="GO:0016020">
    <property type="term" value="C:membrane"/>
    <property type="evidence" value="ECO:0007669"/>
    <property type="project" value="InterPro"/>
</dbReference>
<feature type="transmembrane region" description="Helical" evidence="1">
    <location>
        <begin position="45"/>
        <end position="67"/>
    </location>
</feature>
<feature type="transmembrane region" description="Helical" evidence="1">
    <location>
        <begin position="104"/>
        <end position="122"/>
    </location>
</feature>
<dbReference type="Pfam" id="PF07155">
    <property type="entry name" value="ECF-ribofla_trS"/>
    <property type="match status" value="1"/>
</dbReference>
<proteinExistence type="predicted"/>
<feature type="transmembrane region" description="Helical" evidence="1">
    <location>
        <begin position="74"/>
        <end position="92"/>
    </location>
</feature>
<evidence type="ECO:0000256" key="1">
    <source>
        <dbReference type="SAM" id="Phobius"/>
    </source>
</evidence>
<dbReference type="EMBL" id="LFWZ01000019">
    <property type="protein sequence ID" value="KON30884.1"/>
    <property type="molecule type" value="Genomic_DNA"/>
</dbReference>
<organism evidence="2 3">
    <name type="scientific">miscellaneous Crenarchaeota group-15 archaeon DG-45</name>
    <dbReference type="NCBI Taxonomy" id="1685127"/>
    <lineage>
        <taxon>Archaea</taxon>
        <taxon>Candidatus Bathyarchaeota</taxon>
        <taxon>MCG-15</taxon>
    </lineage>
</organism>
<evidence type="ECO:0008006" key="4">
    <source>
        <dbReference type="Google" id="ProtNLM"/>
    </source>
</evidence>
<sequence>MSRTRMLTLAALMAALSSILSVEPFSIPIVFGPFASRIHFTQLPIFLSGCIAGPLVGFLTGAIGGIYMSVAVSIPFIPIGLGILGFSTGFFAKRLKLRPFLSSILAWCIQSVYVLITDYIWFVSFRLMPRNVALGVVTSILIKMTVEAVISSTLAEVLVHSIRRAGFYPKPIDDD</sequence>
<protein>
    <recommendedName>
        <fullName evidence="4">ECF transporter S component</fullName>
    </recommendedName>
</protein>